<dbReference type="InterPro" id="IPR027417">
    <property type="entry name" value="P-loop_NTPase"/>
</dbReference>
<dbReference type="AlphaFoldDB" id="A0A917YC50"/>
<dbReference type="SUPFAM" id="SSF50978">
    <property type="entry name" value="WD40 repeat-like"/>
    <property type="match status" value="2"/>
</dbReference>
<feature type="repeat" description="WD" evidence="3">
    <location>
        <begin position="1153"/>
        <end position="1194"/>
    </location>
</feature>
<evidence type="ECO:0000313" key="5">
    <source>
        <dbReference type="EMBL" id="GGN88214.1"/>
    </source>
</evidence>
<dbReference type="InterPro" id="IPR049052">
    <property type="entry name" value="nSTAND1"/>
</dbReference>
<dbReference type="CDD" id="cd00093">
    <property type="entry name" value="HTH_XRE"/>
    <property type="match status" value="1"/>
</dbReference>
<keyword evidence="1 3" id="KW-0853">WD repeat</keyword>
<feature type="repeat" description="WD" evidence="3">
    <location>
        <begin position="617"/>
        <end position="638"/>
    </location>
</feature>
<dbReference type="PRINTS" id="PR00320">
    <property type="entry name" value="GPROTEINBRPT"/>
</dbReference>
<dbReference type="InterPro" id="IPR020472">
    <property type="entry name" value="WD40_PAC1"/>
</dbReference>
<protein>
    <recommendedName>
        <fullName evidence="4">HTH cro/C1-type domain-containing protein</fullName>
    </recommendedName>
</protein>
<dbReference type="SMART" id="SM00320">
    <property type="entry name" value="WD40"/>
    <property type="match status" value="11"/>
</dbReference>
<evidence type="ECO:0000313" key="6">
    <source>
        <dbReference type="Proteomes" id="UP000600365"/>
    </source>
</evidence>
<dbReference type="InterPro" id="IPR036322">
    <property type="entry name" value="WD40_repeat_dom_sf"/>
</dbReference>
<dbReference type="PROSITE" id="PS50082">
    <property type="entry name" value="WD_REPEATS_2"/>
    <property type="match status" value="4"/>
</dbReference>
<reference evidence="5 6" key="1">
    <citation type="journal article" date="2014" name="Int. J. Syst. Evol. Microbiol.">
        <title>Complete genome sequence of Corynebacterium casei LMG S-19264T (=DSM 44701T), isolated from a smear-ripened cheese.</title>
        <authorList>
            <consortium name="US DOE Joint Genome Institute (JGI-PGF)"/>
            <person name="Walter F."/>
            <person name="Albersmeier A."/>
            <person name="Kalinowski J."/>
            <person name="Ruckert C."/>
        </authorList>
    </citation>
    <scope>NUCLEOTIDE SEQUENCE [LARGE SCALE GENOMIC DNA]</scope>
    <source>
        <strain evidence="5 6">CGMCC 4.7111</strain>
    </source>
</reference>
<accession>A0A917YC50</accession>
<evidence type="ECO:0000256" key="3">
    <source>
        <dbReference type="PROSITE-ProRule" id="PRU00221"/>
    </source>
</evidence>
<dbReference type="SMART" id="SM00530">
    <property type="entry name" value="HTH_XRE"/>
    <property type="match status" value="1"/>
</dbReference>
<evidence type="ECO:0000259" key="4">
    <source>
        <dbReference type="SMART" id="SM00530"/>
    </source>
</evidence>
<dbReference type="PROSITE" id="PS50294">
    <property type="entry name" value="WD_REPEATS_REGION"/>
    <property type="match status" value="2"/>
</dbReference>
<dbReference type="Pfam" id="PF20703">
    <property type="entry name" value="nSTAND1"/>
    <property type="match status" value="1"/>
</dbReference>
<feature type="repeat" description="WD" evidence="3">
    <location>
        <begin position="1107"/>
        <end position="1140"/>
    </location>
</feature>
<dbReference type="InterPro" id="IPR001680">
    <property type="entry name" value="WD40_rpt"/>
</dbReference>
<gene>
    <name evidence="5" type="ORF">GCM10011579_081780</name>
</gene>
<name>A0A917YC50_9ACTN</name>
<feature type="repeat" description="WD" evidence="3">
    <location>
        <begin position="1010"/>
        <end position="1042"/>
    </location>
</feature>
<comment type="caution">
    <text evidence="5">The sequence shown here is derived from an EMBL/GenBank/DDBJ whole genome shotgun (WGS) entry which is preliminary data.</text>
</comment>
<dbReference type="PANTHER" id="PTHR22847:SF637">
    <property type="entry name" value="WD REPEAT DOMAIN 5B"/>
    <property type="match status" value="1"/>
</dbReference>
<dbReference type="CDD" id="cd00200">
    <property type="entry name" value="WD40"/>
    <property type="match status" value="1"/>
</dbReference>
<dbReference type="InterPro" id="IPR015943">
    <property type="entry name" value="WD40/YVTN_repeat-like_dom_sf"/>
</dbReference>
<dbReference type="InterPro" id="IPR001387">
    <property type="entry name" value="Cro/C1-type_HTH"/>
</dbReference>
<dbReference type="EMBL" id="BMMM01000021">
    <property type="protein sequence ID" value="GGN88214.1"/>
    <property type="molecule type" value="Genomic_DNA"/>
</dbReference>
<keyword evidence="2" id="KW-0677">Repeat</keyword>
<sequence length="1222" mass="131367">MAGRPESPVDPSAGPVARFAAELRKLRAEAGSPTYRMMAQRTGQGASTLSQAAGGERLPTLPVVLAYVHACGGDAVEWEERWDQAFAETAAEPRTEDGDAEPPYRGLARFEPADAALFFGRGQLTDRLLELTSSRRFTAVFGPSGSGKSSLLRAGLIPRLRDPDTAESRPAALRVLTPGEHPLSTHAQRLIPAEGEGDTWLVVDQFEELYTLCDDAGERDQFIDHLLAATDPESHLRVVISVRADFLGRCAEHRALITALQDGTLLVGPMRPEDLREAIVRPAQTAGLIVERALTARILDEVEDEPGALPLMSHALLETWHRRKGRALTESAYEAAGGLHGAITRTAEDVHASLTPTQADLARRVLLRLITPGAGTPDTRRPTQREEFDFGDPADTAIVLNRLARARLVALDENTVDIAHEALITGWPRLRQWIDEARERLRLHRQLTDAARSWSNLSRDPGALYRGTRLAVAQETFTDPGDLTSLESDFLAAGLDARRQEQRAAIRTTRRLRALSAALAVLVLLASVAAVTAFKQRSTARNQRDIAVSRQLTAEAAELRGGDTSYKSQNVSVAAQLDIAAYRMHPSPQAYTDLVNATATPLFSVITDKSPYQQTAALDPDGHTLATTAGDDRIRLWDATVPTQPKRIGRPITGSLMAFSRRGHILATVAVSTGTHTKGVLRLWDTTHPANLTALGAPVPVGDVNALTFSSDGQTLAITSDTADGADTQVQLWDTSRPPHPRRRGTPLAHGGAAFSPTGHLLATTSYQAEGYTVQLWNVTRPGHATRLGKPLPGTDVLFSPRGNVLVTSTVASEDFGGSIQLWDITRPDHAKRLGSPLQIPHADLAAMAFSPDGHVLATALDDTVRLWNVTNADGPVAVGQPLGQPGVDSLDFGPGGHTLIAAADTVRVWTLPPTFLTDRGGSIGAVSFSPDGATLATVADFDTFDANTRGVLLWDVSDPAFPRRLGGELLGTTAAFSPRGRVLATAGSGRVWLWDTTDSAHPKRLGPPLRVSGNWIPSVAFSPDGHMLAEAVEQSEIYLWDTTDPAHPKRVGKPLTSTTGDFTDLAFSADGLTLASTNNDEGSFWDISERHPKKLSNRRTGLGLLLDNGANSFAAVAFSPDGHTLATAGDDEDVRLWHLPGGGQPTLLGNPLKEHSKPVSVVAYSTDGRTLATGSEDGTARLWDLDADRAIRRICAATEHTLTEKEWRQYVGGIAYHPPCP</sequence>
<dbReference type="PANTHER" id="PTHR22847">
    <property type="entry name" value="WD40 REPEAT PROTEIN"/>
    <property type="match status" value="1"/>
</dbReference>
<dbReference type="SUPFAM" id="SSF52540">
    <property type="entry name" value="P-loop containing nucleoside triphosphate hydrolases"/>
    <property type="match status" value="1"/>
</dbReference>
<proteinExistence type="predicted"/>
<dbReference type="Pfam" id="PF00400">
    <property type="entry name" value="WD40"/>
    <property type="match status" value="6"/>
</dbReference>
<dbReference type="Gene3D" id="2.130.10.10">
    <property type="entry name" value="YVTN repeat-like/Quinoprotein amine dehydrogenase"/>
    <property type="match status" value="4"/>
</dbReference>
<keyword evidence="6" id="KW-1185">Reference proteome</keyword>
<dbReference type="InterPro" id="IPR019775">
    <property type="entry name" value="WD40_repeat_CS"/>
</dbReference>
<evidence type="ECO:0000256" key="1">
    <source>
        <dbReference type="ARBA" id="ARBA00022574"/>
    </source>
</evidence>
<dbReference type="PROSITE" id="PS00678">
    <property type="entry name" value="WD_REPEATS_1"/>
    <property type="match status" value="2"/>
</dbReference>
<dbReference type="RefSeq" id="WP_189191190.1">
    <property type="nucleotide sequence ID" value="NZ_BMMM01000021.1"/>
</dbReference>
<dbReference type="Proteomes" id="UP000600365">
    <property type="component" value="Unassembled WGS sequence"/>
</dbReference>
<feature type="domain" description="HTH cro/C1-type" evidence="4">
    <location>
        <begin position="22"/>
        <end position="78"/>
    </location>
</feature>
<evidence type="ECO:0000256" key="2">
    <source>
        <dbReference type="ARBA" id="ARBA00022737"/>
    </source>
</evidence>
<organism evidence="5 6">
    <name type="scientific">Streptomyces albiflavescens</name>
    <dbReference type="NCBI Taxonomy" id="1623582"/>
    <lineage>
        <taxon>Bacteria</taxon>
        <taxon>Bacillati</taxon>
        <taxon>Actinomycetota</taxon>
        <taxon>Actinomycetes</taxon>
        <taxon>Kitasatosporales</taxon>
        <taxon>Streptomycetaceae</taxon>
        <taxon>Streptomyces</taxon>
    </lineage>
</organism>